<dbReference type="AlphaFoldDB" id="A0A381WYU4"/>
<name>A0A381WYU4_9ZZZZ</name>
<evidence type="ECO:0000313" key="2">
    <source>
        <dbReference type="EMBL" id="SVA57087.1"/>
    </source>
</evidence>
<dbReference type="Pfam" id="PF01713">
    <property type="entry name" value="Smr"/>
    <property type="match status" value="1"/>
</dbReference>
<accession>A0A381WYU4</accession>
<organism evidence="2">
    <name type="scientific">marine metagenome</name>
    <dbReference type="NCBI Taxonomy" id="408172"/>
    <lineage>
        <taxon>unclassified sequences</taxon>
        <taxon>metagenomes</taxon>
        <taxon>ecological metagenomes</taxon>
    </lineage>
</organism>
<dbReference type="InterPro" id="IPR036063">
    <property type="entry name" value="Smr_dom_sf"/>
</dbReference>
<evidence type="ECO:0000259" key="1">
    <source>
        <dbReference type="Pfam" id="PF01713"/>
    </source>
</evidence>
<gene>
    <name evidence="2" type="ORF">METZ01_LOCUS109941</name>
</gene>
<protein>
    <recommendedName>
        <fullName evidence="1">Smr domain-containing protein</fullName>
    </recommendedName>
</protein>
<dbReference type="EMBL" id="UINC01013175">
    <property type="protein sequence ID" value="SVA57087.1"/>
    <property type="molecule type" value="Genomic_DNA"/>
</dbReference>
<dbReference type="Gene3D" id="3.30.1370.110">
    <property type="match status" value="1"/>
</dbReference>
<proteinExistence type="predicted"/>
<reference evidence="2" key="1">
    <citation type="submission" date="2018-05" db="EMBL/GenBank/DDBJ databases">
        <authorList>
            <person name="Lanie J.A."/>
            <person name="Ng W.-L."/>
            <person name="Kazmierczak K.M."/>
            <person name="Andrzejewski T.M."/>
            <person name="Davidsen T.M."/>
            <person name="Wayne K.J."/>
            <person name="Tettelin H."/>
            <person name="Glass J.I."/>
            <person name="Rusch D."/>
            <person name="Podicherti R."/>
            <person name="Tsui H.-C.T."/>
            <person name="Winkler M.E."/>
        </authorList>
    </citation>
    <scope>NUCLEOTIDE SEQUENCE</scope>
</reference>
<dbReference type="InterPro" id="IPR002625">
    <property type="entry name" value="Smr_dom"/>
</dbReference>
<sequence>MLKVIDIGHKNYGLDTAIAVLEAEVSKIIYNGESKAMKIIHGHGTGALKDAVREWCAGQSGRFKAVIFGEDYDMFHRDSMAMRSTCGLPDDKDFGRQNSAVTYIWLR</sequence>
<feature type="domain" description="Smr" evidence="1">
    <location>
        <begin position="16"/>
        <end position="59"/>
    </location>
</feature>